<feature type="compositionally biased region" description="Basic and acidic residues" evidence="1">
    <location>
        <begin position="438"/>
        <end position="456"/>
    </location>
</feature>
<evidence type="ECO:0000313" key="5">
    <source>
        <dbReference type="WBParaSite" id="DME_0000993601-mRNA-1"/>
    </source>
</evidence>
<dbReference type="EMBL" id="UYYG01001250">
    <property type="protein sequence ID" value="VDN60834.1"/>
    <property type="molecule type" value="Genomic_DNA"/>
</dbReference>
<evidence type="ECO:0000256" key="1">
    <source>
        <dbReference type="SAM" id="MobiDB-lite"/>
    </source>
</evidence>
<feature type="compositionally biased region" description="Polar residues" evidence="1">
    <location>
        <begin position="411"/>
        <end position="437"/>
    </location>
</feature>
<evidence type="ECO:0000313" key="2">
    <source>
        <dbReference type="EMBL" id="VDN60834.1"/>
    </source>
</evidence>
<feature type="compositionally biased region" description="Basic and acidic residues" evidence="1">
    <location>
        <begin position="290"/>
        <end position="314"/>
    </location>
</feature>
<protein>
    <submittedName>
        <fullName evidence="5">Coiled-coil domain-containing protein 6</fullName>
    </submittedName>
</protein>
<dbReference type="AlphaFoldDB" id="A0A0N4UPP0"/>
<feature type="region of interest" description="Disordered" evidence="1">
    <location>
        <begin position="410"/>
        <end position="539"/>
    </location>
</feature>
<dbReference type="InterPro" id="IPR019152">
    <property type="entry name" value="DUF2046"/>
</dbReference>
<proteinExistence type="predicted"/>
<accession>A0A0N4UPP0</accession>
<gene>
    <name evidence="2" type="ORF">DME_LOCUS10807</name>
</gene>
<keyword evidence="4" id="KW-1185">Reference proteome</keyword>
<dbReference type="STRING" id="318479.A0A0N4UPP0"/>
<dbReference type="Pfam" id="PF09755">
    <property type="entry name" value="DUF2046"/>
    <property type="match status" value="1"/>
</dbReference>
<name>A0A0N4UPP0_DRAME</name>
<dbReference type="Proteomes" id="UP000038040">
    <property type="component" value="Unplaced"/>
</dbReference>
<dbReference type="PANTHER" id="PTHR15276:SF0">
    <property type="entry name" value="COILED-COIL DOMAIN-CONTAINING PROTEIN 6"/>
    <property type="match status" value="1"/>
</dbReference>
<organism evidence="3 5">
    <name type="scientific">Dracunculus medinensis</name>
    <name type="common">Guinea worm</name>
    <dbReference type="NCBI Taxonomy" id="318479"/>
    <lineage>
        <taxon>Eukaryota</taxon>
        <taxon>Metazoa</taxon>
        <taxon>Ecdysozoa</taxon>
        <taxon>Nematoda</taxon>
        <taxon>Chromadorea</taxon>
        <taxon>Rhabditida</taxon>
        <taxon>Spirurina</taxon>
        <taxon>Dracunculoidea</taxon>
        <taxon>Dracunculidae</taxon>
        <taxon>Dracunculus</taxon>
    </lineage>
</organism>
<dbReference type="Gene3D" id="1.10.287.1490">
    <property type="match status" value="1"/>
</dbReference>
<dbReference type="PANTHER" id="PTHR15276">
    <property type="entry name" value="H4 D10S170 PROTEIN-RELATED"/>
    <property type="match status" value="1"/>
</dbReference>
<dbReference type="OrthoDB" id="78858at2759"/>
<dbReference type="WBParaSite" id="DME_0000993601-mRNA-1">
    <property type="protein sequence ID" value="DME_0000993601-mRNA-1"/>
    <property type="gene ID" value="DME_0000993601"/>
</dbReference>
<evidence type="ECO:0000313" key="4">
    <source>
        <dbReference type="Proteomes" id="UP000274756"/>
    </source>
</evidence>
<feature type="compositionally biased region" description="Polar residues" evidence="1">
    <location>
        <begin position="9"/>
        <end position="21"/>
    </location>
</feature>
<feature type="compositionally biased region" description="Polar residues" evidence="1">
    <location>
        <begin position="473"/>
        <end position="482"/>
    </location>
</feature>
<reference evidence="2 4" key="2">
    <citation type="submission" date="2018-11" db="EMBL/GenBank/DDBJ databases">
        <authorList>
            <consortium name="Pathogen Informatics"/>
        </authorList>
    </citation>
    <scope>NUCLEOTIDE SEQUENCE [LARGE SCALE GENOMIC DNA]</scope>
</reference>
<sequence length="539" mass="60600">MSGGAGSDCPSSSTNNLCSKIERTSNASDLTRIRHARRPRARYEENERTRLPTSKPFSLASLQIEILSDVVSDQKLISIMEGKVPRAEVSYDDLLRKAVSLVHEKNAKNDEIASLRSRNESLLQLNQTIREKSVRLHAKAEQEEEFISNMLLKRIQKLKNDKEALALKYEQEEEFLTNDLSRKLSQLQNERDELAGQIEAEQSWVVDTLLVKIRKLEAEISANHTALEQLRREKVDLENALEHEQESLFNTLGKRMDQLEAEKRRMQARLEQSSLSEDHSSYSSGNDNSIAHDEYFSDGTERRSTRAETEARKLREECTRQRSVIANLKATIGNLQKQLTDQETKFVGELLSIRGKSAEMRADNRRACSALEADLTRSLESCRALVASETVRNTEEDKHMTALINRMSVPKSITPTPTSAAVSPSMSSNVEIESTGWSEERPISARSDLQVDKMEEGSDAADTDMDAQMDSSYFSENLQIGSERSVEGSIKNSGAYQSPFSSLSNEDSNESTEYAMPGAGQFARPALPHTRSPISRKEF</sequence>
<reference evidence="5" key="1">
    <citation type="submission" date="2017-02" db="UniProtKB">
        <authorList>
            <consortium name="WormBaseParasite"/>
        </authorList>
    </citation>
    <scope>IDENTIFICATION</scope>
</reference>
<feature type="compositionally biased region" description="Acidic residues" evidence="1">
    <location>
        <begin position="457"/>
        <end position="467"/>
    </location>
</feature>
<feature type="compositionally biased region" description="Polar residues" evidence="1">
    <location>
        <begin position="490"/>
        <end position="506"/>
    </location>
</feature>
<evidence type="ECO:0000313" key="3">
    <source>
        <dbReference type="Proteomes" id="UP000038040"/>
    </source>
</evidence>
<feature type="region of interest" description="Disordered" evidence="1">
    <location>
        <begin position="1"/>
        <end position="21"/>
    </location>
</feature>
<feature type="region of interest" description="Disordered" evidence="1">
    <location>
        <begin position="263"/>
        <end position="314"/>
    </location>
</feature>
<dbReference type="Proteomes" id="UP000274756">
    <property type="component" value="Unassembled WGS sequence"/>
</dbReference>